<evidence type="ECO:0000259" key="1">
    <source>
        <dbReference type="Pfam" id="PF15072"/>
    </source>
</evidence>
<dbReference type="InterPro" id="IPR058570">
    <property type="entry name" value="HROB_OB"/>
</dbReference>
<protein>
    <recommendedName>
        <fullName evidence="1">Homologous recombination OB-fold protein OB-fold domain-containing protein</fullName>
    </recommendedName>
</protein>
<feature type="domain" description="Homologous recombination OB-fold protein OB-fold" evidence="1">
    <location>
        <begin position="69"/>
        <end position="118"/>
    </location>
</feature>
<name>A0A2U1MSS0_ARTAN</name>
<dbReference type="InterPro" id="IPR028045">
    <property type="entry name" value="HROB"/>
</dbReference>
<dbReference type="OrthoDB" id="550780at2759"/>
<sequence>MIILGHAGIVQAAKLRKIDIRESEQECVMPTKEYIRKVVEDVGEDEDFTCGSWISAVQFANAIGGIMSGDLTVTLKDLSHTIPGTIHHKDLTDGGYGKAITVGAALILHDVSMFSPKHGVGGSGTVSGTADLPCLTLYKETSSEIRPRSINTTLEEEARIEQGWLDRFTQEREWEEKVDWLNQTFDLDDV</sequence>
<accession>A0A2U1MSS0</accession>
<keyword evidence="3" id="KW-1185">Reference proteome</keyword>
<dbReference type="PANTHER" id="PTHR14523:SF1">
    <property type="entry name" value="HOMOLOGOUS RECOMBINATION OB-FOLD PROTEIN"/>
    <property type="match status" value="1"/>
</dbReference>
<evidence type="ECO:0000313" key="2">
    <source>
        <dbReference type="EMBL" id="PWA64318.1"/>
    </source>
</evidence>
<dbReference type="Proteomes" id="UP000245207">
    <property type="component" value="Unassembled WGS sequence"/>
</dbReference>
<proteinExistence type="predicted"/>
<reference evidence="2 3" key="1">
    <citation type="journal article" date="2018" name="Mol. Plant">
        <title>The genome of Artemisia annua provides insight into the evolution of Asteraceae family and artemisinin biosynthesis.</title>
        <authorList>
            <person name="Shen Q."/>
            <person name="Zhang L."/>
            <person name="Liao Z."/>
            <person name="Wang S."/>
            <person name="Yan T."/>
            <person name="Shi P."/>
            <person name="Liu M."/>
            <person name="Fu X."/>
            <person name="Pan Q."/>
            <person name="Wang Y."/>
            <person name="Lv Z."/>
            <person name="Lu X."/>
            <person name="Zhang F."/>
            <person name="Jiang W."/>
            <person name="Ma Y."/>
            <person name="Chen M."/>
            <person name="Hao X."/>
            <person name="Li L."/>
            <person name="Tang Y."/>
            <person name="Lv G."/>
            <person name="Zhou Y."/>
            <person name="Sun X."/>
            <person name="Brodelius P.E."/>
            <person name="Rose J.K.C."/>
            <person name="Tang K."/>
        </authorList>
    </citation>
    <scope>NUCLEOTIDE SEQUENCE [LARGE SCALE GENOMIC DNA]</scope>
    <source>
        <strain evidence="3">cv. Huhao1</strain>
        <tissue evidence="2">Leaf</tissue>
    </source>
</reference>
<dbReference type="AlphaFoldDB" id="A0A2U1MSS0"/>
<dbReference type="GO" id="GO:0000725">
    <property type="term" value="P:recombinational repair"/>
    <property type="evidence" value="ECO:0007669"/>
    <property type="project" value="InterPro"/>
</dbReference>
<evidence type="ECO:0000313" key="3">
    <source>
        <dbReference type="Proteomes" id="UP000245207"/>
    </source>
</evidence>
<comment type="caution">
    <text evidence="2">The sequence shown here is derived from an EMBL/GenBank/DDBJ whole genome shotgun (WGS) entry which is preliminary data.</text>
</comment>
<dbReference type="PANTHER" id="PTHR14523">
    <property type="entry name" value="UNCHARACTERIZED PROTEIN C17ORF53 HOMOLOG"/>
    <property type="match status" value="1"/>
</dbReference>
<dbReference type="EMBL" id="PKPP01004445">
    <property type="protein sequence ID" value="PWA64318.1"/>
    <property type="molecule type" value="Genomic_DNA"/>
</dbReference>
<dbReference type="Pfam" id="PF15072">
    <property type="entry name" value="HROB"/>
    <property type="match status" value="1"/>
</dbReference>
<gene>
    <name evidence="2" type="ORF">CTI12_AA345930</name>
</gene>
<organism evidence="2 3">
    <name type="scientific">Artemisia annua</name>
    <name type="common">Sweet wormwood</name>
    <dbReference type="NCBI Taxonomy" id="35608"/>
    <lineage>
        <taxon>Eukaryota</taxon>
        <taxon>Viridiplantae</taxon>
        <taxon>Streptophyta</taxon>
        <taxon>Embryophyta</taxon>
        <taxon>Tracheophyta</taxon>
        <taxon>Spermatophyta</taxon>
        <taxon>Magnoliopsida</taxon>
        <taxon>eudicotyledons</taxon>
        <taxon>Gunneridae</taxon>
        <taxon>Pentapetalae</taxon>
        <taxon>asterids</taxon>
        <taxon>campanulids</taxon>
        <taxon>Asterales</taxon>
        <taxon>Asteraceae</taxon>
        <taxon>Asteroideae</taxon>
        <taxon>Anthemideae</taxon>
        <taxon>Artemisiinae</taxon>
        <taxon>Artemisia</taxon>
    </lineage>
</organism>